<evidence type="ECO:0000313" key="3">
    <source>
        <dbReference type="Proteomes" id="UP000007129"/>
    </source>
</evidence>
<dbReference type="EMBL" id="AHHD01000643">
    <property type="protein sequence ID" value="EKG09486.1"/>
    <property type="molecule type" value="Genomic_DNA"/>
</dbReference>
<evidence type="ECO:0000256" key="1">
    <source>
        <dbReference type="SAM" id="MobiDB-lite"/>
    </source>
</evidence>
<dbReference type="AlphaFoldDB" id="K2QI58"/>
<protein>
    <submittedName>
        <fullName evidence="2">Uncharacterized protein</fullName>
    </submittedName>
</protein>
<feature type="region of interest" description="Disordered" evidence="1">
    <location>
        <begin position="217"/>
        <end position="321"/>
    </location>
</feature>
<dbReference type="Proteomes" id="UP000007129">
    <property type="component" value="Unassembled WGS sequence"/>
</dbReference>
<comment type="caution">
    <text evidence="2">The sequence shown here is derived from an EMBL/GenBank/DDBJ whole genome shotgun (WGS) entry which is preliminary data.</text>
</comment>
<gene>
    <name evidence="2" type="ORF">MPH_13469</name>
</gene>
<dbReference type="InParanoid" id="K2QI58"/>
<accession>K2QI58</accession>
<dbReference type="VEuPathDB" id="FungiDB:MPH_13469"/>
<sequence length="321" mass="33927">MGTCAWTLRSRTSHTTKGGLAWLMRTMGEARDGANAQSYRAAVQYLGMFIPWERFVDIEDGDANSTWRSELDGLSGRLRLIAHNIGLLRQSAEDAKRDAKQWASISGEQDLSIEEGELAGAIEVAGGQGGQGSEVMDSAMAARRLLGALRRAIEADQVTANSPEIASVVHSFSQVEDDAASSTQSGVVSEGAVLERLASGAGAAGVCIPPQGSLTMISRQQAAKSRERERQIQGMQSAGQPQVAEQALDGFGDFNPGLGEEDEATMAGGGGEPSVHVTTPAEGDGGRTAPLPRKGPDPSEREILSPDHAPKGRRWSYHPAH</sequence>
<dbReference type="OrthoDB" id="5098447at2759"/>
<feature type="compositionally biased region" description="Basic and acidic residues" evidence="1">
    <location>
        <begin position="294"/>
        <end position="310"/>
    </location>
</feature>
<feature type="compositionally biased region" description="Basic residues" evidence="1">
    <location>
        <begin position="311"/>
        <end position="321"/>
    </location>
</feature>
<evidence type="ECO:0000313" key="2">
    <source>
        <dbReference type="EMBL" id="EKG09486.1"/>
    </source>
</evidence>
<organism evidence="2 3">
    <name type="scientific">Macrophomina phaseolina (strain MS6)</name>
    <name type="common">Charcoal rot fungus</name>
    <dbReference type="NCBI Taxonomy" id="1126212"/>
    <lineage>
        <taxon>Eukaryota</taxon>
        <taxon>Fungi</taxon>
        <taxon>Dikarya</taxon>
        <taxon>Ascomycota</taxon>
        <taxon>Pezizomycotina</taxon>
        <taxon>Dothideomycetes</taxon>
        <taxon>Dothideomycetes incertae sedis</taxon>
        <taxon>Botryosphaeriales</taxon>
        <taxon>Botryosphaeriaceae</taxon>
        <taxon>Macrophomina</taxon>
    </lineage>
</organism>
<proteinExistence type="predicted"/>
<dbReference type="STRING" id="1126212.K2QI58"/>
<name>K2QI58_MACPH</name>
<dbReference type="HOGENOM" id="CLU_866191_0_0_1"/>
<reference evidence="2 3" key="1">
    <citation type="journal article" date="2012" name="BMC Genomics">
        <title>Tools to kill: Genome of one of the most destructive plant pathogenic fungi Macrophomina phaseolina.</title>
        <authorList>
            <person name="Islam M.S."/>
            <person name="Haque M.S."/>
            <person name="Islam M.M."/>
            <person name="Emdad E.M."/>
            <person name="Halim A."/>
            <person name="Hossen Q.M.M."/>
            <person name="Hossain M.Z."/>
            <person name="Ahmed B."/>
            <person name="Rahim S."/>
            <person name="Rahman M.S."/>
            <person name="Alam M.M."/>
            <person name="Hou S."/>
            <person name="Wan X."/>
            <person name="Saito J.A."/>
            <person name="Alam M."/>
        </authorList>
    </citation>
    <scope>NUCLEOTIDE SEQUENCE [LARGE SCALE GENOMIC DNA]</scope>
    <source>
        <strain evidence="2 3">MS6</strain>
    </source>
</reference>